<dbReference type="AlphaFoldDB" id="A0A2T5MD01"/>
<evidence type="ECO:0000313" key="2">
    <source>
        <dbReference type="Proteomes" id="UP000244248"/>
    </source>
</evidence>
<protein>
    <submittedName>
        <fullName evidence="1">Uncharacterized protein</fullName>
    </submittedName>
</protein>
<reference evidence="1 2" key="1">
    <citation type="submission" date="2018-04" db="EMBL/GenBank/DDBJ databases">
        <title>Novel species isolated from glacier.</title>
        <authorList>
            <person name="Liu Q."/>
            <person name="Xin Y.-H."/>
        </authorList>
    </citation>
    <scope>NUCLEOTIDE SEQUENCE [LARGE SCALE GENOMIC DNA]</scope>
    <source>
        <strain evidence="1 2">GT1R17</strain>
    </source>
</reference>
<evidence type="ECO:0000313" key="1">
    <source>
        <dbReference type="EMBL" id="PTU30445.1"/>
    </source>
</evidence>
<keyword evidence="2" id="KW-1185">Reference proteome</keyword>
<gene>
    <name evidence="1" type="ORF">CJD38_13055</name>
</gene>
<proteinExistence type="predicted"/>
<sequence>MIGAGDGKCPFEFNFDPATYKVGDTVSYRVPKLGDFPFAAQIVAVHADYIEIVDPGEPNKRLRATRASRPIVSDEQALA</sequence>
<name>A0A2T5MD01_9GAMM</name>
<dbReference type="RefSeq" id="WP_107940816.1">
    <property type="nucleotide sequence ID" value="NZ_QANS01000005.1"/>
</dbReference>
<dbReference type="OrthoDB" id="5739879at2"/>
<organism evidence="1 2">
    <name type="scientific">Stenotrophobium rhamnosiphilum</name>
    <dbReference type="NCBI Taxonomy" id="2029166"/>
    <lineage>
        <taxon>Bacteria</taxon>
        <taxon>Pseudomonadati</taxon>
        <taxon>Pseudomonadota</taxon>
        <taxon>Gammaproteobacteria</taxon>
        <taxon>Nevskiales</taxon>
        <taxon>Nevskiaceae</taxon>
        <taxon>Stenotrophobium</taxon>
    </lineage>
</organism>
<comment type="caution">
    <text evidence="1">The sequence shown here is derived from an EMBL/GenBank/DDBJ whole genome shotgun (WGS) entry which is preliminary data.</text>
</comment>
<accession>A0A2T5MD01</accession>
<dbReference type="Proteomes" id="UP000244248">
    <property type="component" value="Unassembled WGS sequence"/>
</dbReference>
<dbReference type="EMBL" id="QANS01000005">
    <property type="protein sequence ID" value="PTU30445.1"/>
    <property type="molecule type" value="Genomic_DNA"/>
</dbReference>